<dbReference type="Gene3D" id="6.20.240.40">
    <property type="match status" value="1"/>
</dbReference>
<dbReference type="GO" id="GO:0003723">
    <property type="term" value="F:RNA binding"/>
    <property type="evidence" value="ECO:0007669"/>
    <property type="project" value="UniProtKB-UniRule"/>
</dbReference>
<keyword evidence="5 14" id="KW-0949">S-adenosyl-L-methionine</keyword>
<keyword evidence="2" id="KW-0698">rRNA processing</keyword>
<evidence type="ECO:0000256" key="9">
    <source>
        <dbReference type="ARBA" id="ARBA00042050"/>
    </source>
</evidence>
<evidence type="ECO:0000313" key="16">
    <source>
        <dbReference type="Proteomes" id="UP000694857"/>
    </source>
</evidence>
<evidence type="ECO:0000256" key="13">
    <source>
        <dbReference type="ARBA" id="ARBA00050049"/>
    </source>
</evidence>
<comment type="similarity">
    <text evidence="14">Belongs to the class I-like SAM-binding methyltransferase superfamily. RsmB/NOP family.</text>
</comment>
<evidence type="ECO:0000256" key="1">
    <source>
        <dbReference type="ARBA" id="ARBA00004173"/>
    </source>
</evidence>
<dbReference type="CDD" id="cd02440">
    <property type="entry name" value="AdoMet_MTases"/>
    <property type="match status" value="1"/>
</dbReference>
<dbReference type="PANTHER" id="PTHR22808:SF3">
    <property type="entry name" value="5-METHYLCYTOSINE RRNA METHYLTRANSFERASE NSUN4"/>
    <property type="match status" value="1"/>
</dbReference>
<evidence type="ECO:0000256" key="5">
    <source>
        <dbReference type="ARBA" id="ARBA00022691"/>
    </source>
</evidence>
<evidence type="ECO:0000256" key="12">
    <source>
        <dbReference type="ARBA" id="ARBA00050027"/>
    </source>
</evidence>
<dbReference type="Gene3D" id="3.40.50.150">
    <property type="entry name" value="Vaccinia Virus protein VP39"/>
    <property type="match status" value="1"/>
</dbReference>
<feature type="binding site" evidence="14">
    <location>
        <position position="204"/>
    </location>
    <ligand>
        <name>S-adenosyl-L-methionine</name>
        <dbReference type="ChEBI" id="CHEBI:59789"/>
    </ligand>
</feature>
<dbReference type="GO" id="GO:0005762">
    <property type="term" value="C:mitochondrial large ribosomal subunit"/>
    <property type="evidence" value="ECO:0007669"/>
    <property type="project" value="TreeGrafter"/>
</dbReference>
<dbReference type="PRINTS" id="PR02008">
    <property type="entry name" value="RCMTFAMILY"/>
</dbReference>
<dbReference type="InterPro" id="IPR029063">
    <property type="entry name" value="SAM-dependent_MTases_sf"/>
</dbReference>
<evidence type="ECO:0000256" key="3">
    <source>
        <dbReference type="ARBA" id="ARBA00022603"/>
    </source>
</evidence>
<evidence type="ECO:0000256" key="14">
    <source>
        <dbReference type="PROSITE-ProRule" id="PRU01023"/>
    </source>
</evidence>
<gene>
    <name evidence="17" type="primary">NSUN4</name>
</gene>
<keyword evidence="6 14" id="KW-0694">RNA-binding</keyword>
<evidence type="ECO:0000259" key="15">
    <source>
        <dbReference type="PROSITE" id="PS51686"/>
    </source>
</evidence>
<dbReference type="Pfam" id="PF01189">
    <property type="entry name" value="Methyltr_RsmB-F"/>
    <property type="match status" value="1"/>
</dbReference>
<feature type="binding site" evidence="14">
    <location>
        <position position="237"/>
    </location>
    <ligand>
        <name>S-adenosyl-L-methionine</name>
        <dbReference type="ChEBI" id="CHEBI:59789"/>
    </ligand>
</feature>
<evidence type="ECO:0000256" key="8">
    <source>
        <dbReference type="ARBA" id="ARBA00023128"/>
    </source>
</evidence>
<dbReference type="PANTHER" id="PTHR22808">
    <property type="entry name" value="NCL1 YEAST -RELATED NOL1/NOP2/FMU SUN DOMAIN-CONTAINING"/>
    <property type="match status" value="1"/>
</dbReference>
<dbReference type="PROSITE" id="PS51686">
    <property type="entry name" value="SAM_MT_RSMB_NOP"/>
    <property type="match status" value="1"/>
</dbReference>
<dbReference type="GeneID" id="118893044"/>
<dbReference type="GO" id="GO:0008173">
    <property type="term" value="F:RNA methyltransferase activity"/>
    <property type="evidence" value="ECO:0007669"/>
    <property type="project" value="InterPro"/>
</dbReference>
<evidence type="ECO:0000256" key="10">
    <source>
        <dbReference type="ARBA" id="ARBA00049302"/>
    </source>
</evidence>
<feature type="active site" description="Nucleophile" evidence="14">
    <location>
        <position position="322"/>
    </location>
</feature>
<evidence type="ECO:0000256" key="7">
    <source>
        <dbReference type="ARBA" id="ARBA00022946"/>
    </source>
</evidence>
<dbReference type="InterPro" id="IPR023267">
    <property type="entry name" value="RCMT"/>
</dbReference>
<dbReference type="RefSeq" id="XP_036704088.1">
    <property type="nucleotide sequence ID" value="XM_036848193.1"/>
</dbReference>
<organism evidence="16 17">
    <name type="scientific">Balaenoptera musculus</name>
    <name type="common">Blue whale</name>
    <dbReference type="NCBI Taxonomy" id="9771"/>
    <lineage>
        <taxon>Eukaryota</taxon>
        <taxon>Metazoa</taxon>
        <taxon>Chordata</taxon>
        <taxon>Craniata</taxon>
        <taxon>Vertebrata</taxon>
        <taxon>Euteleostomi</taxon>
        <taxon>Mammalia</taxon>
        <taxon>Eutheria</taxon>
        <taxon>Laurasiatheria</taxon>
        <taxon>Artiodactyla</taxon>
        <taxon>Whippomorpha</taxon>
        <taxon>Cetacea</taxon>
        <taxon>Mysticeti</taxon>
        <taxon>Balaenopteridae</taxon>
        <taxon>Balaenoptera</taxon>
    </lineage>
</organism>
<comment type="subcellular location">
    <subcellularLocation>
        <location evidence="1">Mitochondrion</location>
    </subcellularLocation>
</comment>
<evidence type="ECO:0000256" key="6">
    <source>
        <dbReference type="ARBA" id="ARBA00022884"/>
    </source>
</evidence>
<evidence type="ECO:0000256" key="11">
    <source>
        <dbReference type="ARBA" id="ARBA00049906"/>
    </source>
</evidence>
<sequence>MAALVGKGVRDMLKRADFMTVPRRQRHKKKWAATEPKFPASRLALQNFDMTYSVQFGDLWPSIRVSLLSEQKYGALVNNFAAWDRVSAELEQLSARDFVNEAIFHGEPEPENGQTAAPPPASWACSPNLRCFTFARGDVSRFPPARLGSLGVMDYYLMDAASLLPVLALGLQPGDTVLDLCAAPGGKTLALLQTGCCRNLAANDLSTSRAGRLQKVLHSYVPQDVRDRNRVRVTSWDGRKWGELEGDIYDRVLVDVPCTTDRHSLHEEENNIFQRSRKKERQMLPVLQVQLLAGSGWTALPGVGALGCAGQRSGRMGAPNRCYARASEGAQGNRVLLPLRLAQCVRTGEQS</sequence>
<name>A0A8B8X399_BALMU</name>
<feature type="binding site" evidence="14">
    <location>
        <begin position="181"/>
        <end position="187"/>
    </location>
    <ligand>
        <name>S-adenosyl-L-methionine</name>
        <dbReference type="ChEBI" id="CHEBI:59789"/>
    </ligand>
</feature>
<feature type="domain" description="SAM-dependent MTase RsmB/NOP-type" evidence="15">
    <location>
        <begin position="79"/>
        <end position="351"/>
    </location>
</feature>
<reference evidence="17" key="1">
    <citation type="submission" date="2025-08" db="UniProtKB">
        <authorList>
            <consortium name="RefSeq"/>
        </authorList>
    </citation>
    <scope>IDENTIFICATION</scope>
    <source>
        <tissue evidence="17">Epidermis and Blubber</tissue>
    </source>
</reference>
<proteinExistence type="inferred from homology"/>
<evidence type="ECO:0000256" key="2">
    <source>
        <dbReference type="ARBA" id="ARBA00022552"/>
    </source>
</evidence>
<dbReference type="SUPFAM" id="SSF53335">
    <property type="entry name" value="S-adenosyl-L-methionine-dependent methyltransferases"/>
    <property type="match status" value="1"/>
</dbReference>
<dbReference type="AlphaFoldDB" id="A0A8B8X399"/>
<protein>
    <recommendedName>
        <fullName evidence="12">5-cytosine rRNA methyltransferase NSUN4</fullName>
    </recommendedName>
    <alternativeName>
        <fullName evidence="13">5-cytosine tRNA methyltransferase NSUN4</fullName>
    </alternativeName>
    <alternativeName>
        <fullName evidence="9">NOL1/NOP2/Sun domain family member 4</fullName>
    </alternativeName>
</protein>
<comment type="catalytic activity">
    <reaction evidence="10">
        <text>a cytidine in rRNA + S-adenosyl-L-methionine = a 5-methylcytidine in rRNA + S-adenosyl-L-homocysteine + H(+)</text>
        <dbReference type="Rhea" id="RHEA:61484"/>
        <dbReference type="Rhea" id="RHEA-COMP:15836"/>
        <dbReference type="Rhea" id="RHEA-COMP:15837"/>
        <dbReference type="ChEBI" id="CHEBI:15378"/>
        <dbReference type="ChEBI" id="CHEBI:57856"/>
        <dbReference type="ChEBI" id="CHEBI:59789"/>
        <dbReference type="ChEBI" id="CHEBI:74483"/>
        <dbReference type="ChEBI" id="CHEBI:82748"/>
    </reaction>
</comment>
<feature type="binding site" evidence="14">
    <location>
        <position position="255"/>
    </location>
    <ligand>
        <name>S-adenosyl-L-methionine</name>
        <dbReference type="ChEBI" id="CHEBI:59789"/>
    </ligand>
</feature>
<dbReference type="CTD" id="387338"/>
<dbReference type="InterPro" id="IPR001678">
    <property type="entry name" value="MeTrfase_RsmB-F_NOP2_dom"/>
</dbReference>
<accession>A0A8B8X399</accession>
<evidence type="ECO:0000313" key="17">
    <source>
        <dbReference type="RefSeq" id="XP_036704088.1"/>
    </source>
</evidence>
<comment type="catalytic activity">
    <reaction evidence="11">
        <text>a cytidine in mRNA + S-adenosyl-L-methionine = a 5-methylcytidine in mRNA + S-adenosyl-L-homocysteine + H(+)</text>
        <dbReference type="Rhea" id="RHEA:61464"/>
        <dbReference type="Rhea" id="RHEA-COMP:15145"/>
        <dbReference type="Rhea" id="RHEA-COMP:15826"/>
        <dbReference type="ChEBI" id="CHEBI:15378"/>
        <dbReference type="ChEBI" id="CHEBI:57856"/>
        <dbReference type="ChEBI" id="CHEBI:59789"/>
        <dbReference type="ChEBI" id="CHEBI:74483"/>
        <dbReference type="ChEBI" id="CHEBI:82748"/>
    </reaction>
</comment>
<keyword evidence="3 14" id="KW-0489">Methyltransferase</keyword>
<keyword evidence="4 14" id="KW-0808">Transferase</keyword>
<evidence type="ECO:0000256" key="4">
    <source>
        <dbReference type="ARBA" id="ARBA00022679"/>
    </source>
</evidence>
<dbReference type="GO" id="GO:0031167">
    <property type="term" value="P:rRNA methylation"/>
    <property type="evidence" value="ECO:0007669"/>
    <property type="project" value="TreeGrafter"/>
</dbReference>
<dbReference type="Proteomes" id="UP000694857">
    <property type="component" value="Chromosome 1"/>
</dbReference>
<keyword evidence="8" id="KW-0496">Mitochondrion</keyword>
<keyword evidence="7" id="KW-0809">Transit peptide</keyword>
<keyword evidence="16" id="KW-1185">Reference proteome</keyword>
<dbReference type="InterPro" id="IPR049560">
    <property type="entry name" value="MeTrfase_RsmB-F_NOP2_cat"/>
</dbReference>